<evidence type="ECO:0000256" key="6">
    <source>
        <dbReference type="ARBA" id="ARBA00023146"/>
    </source>
</evidence>
<dbReference type="GO" id="GO:0006434">
    <property type="term" value="P:seryl-tRNA aminoacylation"/>
    <property type="evidence" value="ECO:0007669"/>
    <property type="project" value="InterPro"/>
</dbReference>
<name>A0A8I6TEV5_CIMLE</name>
<dbReference type="SUPFAM" id="SSF55681">
    <property type="entry name" value="Class II aaRS and biotin synthetases"/>
    <property type="match status" value="1"/>
</dbReference>
<dbReference type="OrthoDB" id="10264585at2759"/>
<dbReference type="PROSITE" id="PS50862">
    <property type="entry name" value="AA_TRNA_LIGASE_II"/>
    <property type="match status" value="1"/>
</dbReference>
<gene>
    <name evidence="9" type="primary">106663996</name>
</gene>
<feature type="domain" description="Aminoacyl-transfer RNA synthetases class-II family profile" evidence="8">
    <location>
        <begin position="163"/>
        <end position="388"/>
    </location>
</feature>
<dbReference type="EC" id="6.1.1.11" evidence="2"/>
<dbReference type="PRINTS" id="PR00981">
    <property type="entry name" value="TRNASYNTHSER"/>
</dbReference>
<keyword evidence="4" id="KW-0547">Nucleotide-binding</keyword>
<evidence type="ECO:0000256" key="1">
    <source>
        <dbReference type="ARBA" id="ARBA00010728"/>
    </source>
</evidence>
<organism evidence="9 10">
    <name type="scientific">Cimex lectularius</name>
    <name type="common">Bed bug</name>
    <name type="synonym">Acanthia lectularia</name>
    <dbReference type="NCBI Taxonomy" id="79782"/>
    <lineage>
        <taxon>Eukaryota</taxon>
        <taxon>Metazoa</taxon>
        <taxon>Ecdysozoa</taxon>
        <taxon>Arthropoda</taxon>
        <taxon>Hexapoda</taxon>
        <taxon>Insecta</taxon>
        <taxon>Pterygota</taxon>
        <taxon>Neoptera</taxon>
        <taxon>Paraneoptera</taxon>
        <taxon>Hemiptera</taxon>
        <taxon>Heteroptera</taxon>
        <taxon>Panheteroptera</taxon>
        <taxon>Cimicomorpha</taxon>
        <taxon>Cimicidae</taxon>
        <taxon>Cimex</taxon>
    </lineage>
</organism>
<dbReference type="EnsemblMetazoa" id="XM_014389294.2">
    <property type="protein sequence ID" value="XP_014244780.1"/>
    <property type="gene ID" value="LOC106663996"/>
</dbReference>
<evidence type="ECO:0000256" key="3">
    <source>
        <dbReference type="ARBA" id="ARBA00022598"/>
    </source>
</evidence>
<evidence type="ECO:0000259" key="8">
    <source>
        <dbReference type="PROSITE" id="PS50862"/>
    </source>
</evidence>
<keyword evidence="10" id="KW-1185">Reference proteome</keyword>
<dbReference type="Pfam" id="PF00587">
    <property type="entry name" value="tRNA-synt_2b"/>
    <property type="match status" value="1"/>
</dbReference>
<keyword evidence="6" id="KW-0030">Aminoacyl-tRNA synthetase</keyword>
<evidence type="ECO:0000313" key="10">
    <source>
        <dbReference type="Proteomes" id="UP000494040"/>
    </source>
</evidence>
<comment type="similarity">
    <text evidence="1">Belongs to the class-II aminoacyl-tRNA synthetase family. Type-1 seryl-tRNA synthetase subfamily.</text>
</comment>
<keyword evidence="3" id="KW-0436">Ligase</keyword>
<accession>A0A8I6TEV5</accession>
<dbReference type="PANTHER" id="PTHR11778">
    <property type="entry name" value="SERYL-TRNA SYNTHETASE"/>
    <property type="match status" value="1"/>
</dbReference>
<reference evidence="9" key="1">
    <citation type="submission" date="2022-01" db="UniProtKB">
        <authorList>
            <consortium name="EnsemblMetazoa"/>
        </authorList>
    </citation>
    <scope>IDENTIFICATION</scope>
</reference>
<dbReference type="InterPro" id="IPR006195">
    <property type="entry name" value="aa-tRNA-synth_II"/>
</dbReference>
<dbReference type="InterPro" id="IPR002314">
    <property type="entry name" value="aa-tRNA-synt_IIb"/>
</dbReference>
<dbReference type="Gene3D" id="3.30.930.10">
    <property type="entry name" value="Bira Bifunctional Protein, Domain 2"/>
    <property type="match status" value="1"/>
</dbReference>
<evidence type="ECO:0000256" key="2">
    <source>
        <dbReference type="ARBA" id="ARBA00012840"/>
    </source>
</evidence>
<dbReference type="GO" id="GO:0004828">
    <property type="term" value="F:serine-tRNA ligase activity"/>
    <property type="evidence" value="ECO:0007669"/>
    <property type="project" value="UniProtKB-EC"/>
</dbReference>
<proteinExistence type="inferred from homology"/>
<evidence type="ECO:0000256" key="7">
    <source>
        <dbReference type="ARBA" id="ARBA00031113"/>
    </source>
</evidence>
<keyword evidence="5" id="KW-0067">ATP-binding</keyword>
<dbReference type="Proteomes" id="UP000494040">
    <property type="component" value="Unassembled WGS sequence"/>
</dbReference>
<evidence type="ECO:0000256" key="4">
    <source>
        <dbReference type="ARBA" id="ARBA00022741"/>
    </source>
</evidence>
<dbReference type="InterPro" id="IPR002317">
    <property type="entry name" value="Ser-tRNA-ligase_type_1"/>
</dbReference>
<evidence type="ECO:0000313" key="9">
    <source>
        <dbReference type="EnsemblMetazoa" id="XP_014244780.1"/>
    </source>
</evidence>
<protein>
    <recommendedName>
        <fullName evidence="2">serine--tRNA ligase</fullName>
        <ecNumber evidence="2">6.1.1.11</ecNumber>
    </recommendedName>
    <alternativeName>
        <fullName evidence="7">Seryl-tRNA synthetase</fullName>
    </alternativeName>
</protein>
<dbReference type="InterPro" id="IPR045864">
    <property type="entry name" value="aa-tRNA-synth_II/BPL/LPL"/>
</dbReference>
<dbReference type="OMA" id="PLNACGE"/>
<dbReference type="GO" id="GO:0005524">
    <property type="term" value="F:ATP binding"/>
    <property type="evidence" value="ECO:0007669"/>
    <property type="project" value="UniProtKB-KW"/>
</dbReference>
<sequence>MFSMNPFLLREVKILKRCISTMKSLSPQLDFEYICDPVNSEEIKSRIKRRKGEGDVDLVRKLYSDLSSTGDPSIRQRLIKEALKIPNKSHPRLLGLKDEPEVIKTIGDIKQTNFKPKTFEELARKLKLIRTDTSCFTGSRSYYLIDQLAQLELALVNYSVSKLKRLGFEFISVPDILPKHIIEYCGFNTEGERTQVYKLENLGDDLCLSGTAEMGIAAYLQNKEFSSDELPIKLAAVSRCFRAETSRISEEKGLYRVHQFTKVEMFGVATCEGSAQLLEEFREYEEETFAELGLVLRVLDMPECELGAQAYRKYDVEAFMPGKKKWGEISSTSNCTDYQARRLNIKYDGQFAHTINGTACAVPRMIIALMETHQNKNGTVEMPKQLVPYLGSSTIGMSSLPKIKLSKGI</sequence>
<dbReference type="AlphaFoldDB" id="A0A8I6TEV5"/>
<evidence type="ECO:0000256" key="5">
    <source>
        <dbReference type="ARBA" id="ARBA00022840"/>
    </source>
</evidence>
<dbReference type="FunFam" id="3.30.930.10:FF:000078">
    <property type="entry name" value="Seryl-tRNA synthetase"/>
    <property type="match status" value="1"/>
</dbReference>
<dbReference type="KEGG" id="clec:106663996"/>